<dbReference type="EMBL" id="JAGGLG010000006">
    <property type="protein sequence ID" value="MBP2017703.1"/>
    <property type="molecule type" value="Genomic_DNA"/>
</dbReference>
<reference evidence="1 2" key="1">
    <citation type="submission" date="2021-03" db="EMBL/GenBank/DDBJ databases">
        <title>Genomic Encyclopedia of Type Strains, Phase IV (KMG-IV): sequencing the most valuable type-strain genomes for metagenomic binning, comparative biology and taxonomic classification.</title>
        <authorList>
            <person name="Goeker M."/>
        </authorList>
    </citation>
    <scope>NUCLEOTIDE SEQUENCE [LARGE SCALE GENOMIC DNA]</scope>
    <source>
        <strain evidence="1 2">DSM 27138</strain>
    </source>
</reference>
<keyword evidence="1" id="KW-0969">Cilium</keyword>
<keyword evidence="1" id="KW-0966">Cell projection</keyword>
<gene>
    <name evidence="1" type="ORF">J2Z79_001088</name>
</gene>
<comment type="caution">
    <text evidence="1">The sequence shown here is derived from an EMBL/GenBank/DDBJ whole genome shotgun (WGS) entry which is preliminary data.</text>
</comment>
<protein>
    <submittedName>
        <fullName evidence="1">Flagellar protein FlbD</fullName>
    </submittedName>
</protein>
<sequence length="72" mass="8108">MIKLRRFRAKGGEFVVNADLIETVEATPDTVVTLTTGHKLIVEESVDEVIRRVVEFKRACHTPLTEGRDQAD</sequence>
<accession>A0ABS4JQ80</accession>
<evidence type="ECO:0000313" key="2">
    <source>
        <dbReference type="Proteomes" id="UP001519289"/>
    </source>
</evidence>
<dbReference type="PANTHER" id="PTHR39185:SF1">
    <property type="entry name" value="SWARMING MOTILITY PROTEIN SWRD"/>
    <property type="match status" value="1"/>
</dbReference>
<dbReference type="RefSeq" id="WP_209465836.1">
    <property type="nucleotide sequence ID" value="NZ_JAGGLG010000006.1"/>
</dbReference>
<dbReference type="Proteomes" id="UP001519289">
    <property type="component" value="Unassembled WGS sequence"/>
</dbReference>
<keyword evidence="2" id="KW-1185">Reference proteome</keyword>
<evidence type="ECO:0000313" key="1">
    <source>
        <dbReference type="EMBL" id="MBP2017703.1"/>
    </source>
</evidence>
<dbReference type="InterPro" id="IPR009384">
    <property type="entry name" value="SwrD-like"/>
</dbReference>
<keyword evidence="1" id="KW-0282">Flagellum</keyword>
<dbReference type="PANTHER" id="PTHR39185">
    <property type="entry name" value="SWARMING MOTILITY PROTEIN SWRD"/>
    <property type="match status" value="1"/>
</dbReference>
<proteinExistence type="predicted"/>
<name>A0ABS4JQ80_9FIRM</name>
<organism evidence="1 2">
    <name type="scientific">Symbiobacterium terraclitae</name>
    <dbReference type="NCBI Taxonomy" id="557451"/>
    <lineage>
        <taxon>Bacteria</taxon>
        <taxon>Bacillati</taxon>
        <taxon>Bacillota</taxon>
        <taxon>Clostridia</taxon>
        <taxon>Eubacteriales</taxon>
        <taxon>Symbiobacteriaceae</taxon>
        <taxon>Symbiobacterium</taxon>
    </lineage>
</organism>
<dbReference type="Pfam" id="PF06289">
    <property type="entry name" value="FlbD"/>
    <property type="match status" value="1"/>
</dbReference>